<dbReference type="PANTHER" id="PTHR12341">
    <property type="entry name" value="5'-&gt;3' EXORIBONUCLEASE"/>
    <property type="match status" value="1"/>
</dbReference>
<dbReference type="GO" id="GO:0004534">
    <property type="term" value="F:5'-3' RNA exonuclease activity"/>
    <property type="evidence" value="ECO:0007669"/>
    <property type="project" value="TreeGrafter"/>
</dbReference>
<dbReference type="VEuPathDB" id="MicrosporidiaDB:NAPIS_ORF01068"/>
<dbReference type="GO" id="GO:0005634">
    <property type="term" value="C:nucleus"/>
    <property type="evidence" value="ECO:0007669"/>
    <property type="project" value="TreeGrafter"/>
</dbReference>
<evidence type="ECO:0000259" key="1">
    <source>
        <dbReference type="Pfam" id="PF17846"/>
    </source>
</evidence>
<dbReference type="EMBL" id="KE647148">
    <property type="protein sequence ID" value="EQB61357.1"/>
    <property type="molecule type" value="Genomic_DNA"/>
</dbReference>
<feature type="domain" description="Xrn1 helical" evidence="1">
    <location>
        <begin position="2"/>
        <end position="84"/>
    </location>
</feature>
<evidence type="ECO:0000313" key="2">
    <source>
        <dbReference type="EMBL" id="EQB61357.1"/>
    </source>
</evidence>
<dbReference type="AlphaFoldDB" id="T0L1D9"/>
<gene>
    <name evidence="2" type="ORF">NAPIS_ORF01068</name>
</gene>
<dbReference type="InterPro" id="IPR027073">
    <property type="entry name" value="5_3_exoribonuclease"/>
</dbReference>
<dbReference type="Proteomes" id="UP000053780">
    <property type="component" value="Unassembled WGS sequence"/>
</dbReference>
<dbReference type="GO" id="GO:0003723">
    <property type="term" value="F:RNA binding"/>
    <property type="evidence" value="ECO:0007669"/>
    <property type="project" value="TreeGrafter"/>
</dbReference>
<accession>T0L1D9</accession>
<dbReference type="OrthoDB" id="372487at2759"/>
<dbReference type="InterPro" id="IPR041412">
    <property type="entry name" value="Xrn1_helical"/>
</dbReference>
<proteinExistence type="predicted"/>
<dbReference type="HOGENOM" id="CLU_073895_0_0_1"/>
<evidence type="ECO:0000313" key="3">
    <source>
        <dbReference type="Proteomes" id="UP000053780"/>
    </source>
</evidence>
<dbReference type="Gene3D" id="1.25.40.1050">
    <property type="match status" value="1"/>
</dbReference>
<name>T0L1D9_9MICR</name>
<feature type="domain" description="Xrn1 helical" evidence="1">
    <location>
        <begin position="85"/>
        <end position="315"/>
    </location>
</feature>
<dbReference type="GO" id="GO:0000956">
    <property type="term" value="P:nuclear-transcribed mRNA catabolic process"/>
    <property type="evidence" value="ECO:0007669"/>
    <property type="project" value="TreeGrafter"/>
</dbReference>
<reference evidence="2 3" key="1">
    <citation type="journal article" date="2013" name="BMC Genomics">
        <title>Genome sequencing and comparative genomics of honey bee microsporidia, Nosema apis reveal novel insights into host-parasite interactions.</title>
        <authorList>
            <person name="Chen Yp."/>
            <person name="Pettis J.S."/>
            <person name="Zhao Y."/>
            <person name="Liu X."/>
            <person name="Tallon L.J."/>
            <person name="Sadzewicz L.D."/>
            <person name="Li R."/>
            <person name="Zheng H."/>
            <person name="Huang S."/>
            <person name="Zhang X."/>
            <person name="Hamilton M.C."/>
            <person name="Pernal S.F."/>
            <person name="Melathopoulos A.P."/>
            <person name="Yan X."/>
            <person name="Evans J.D."/>
        </authorList>
    </citation>
    <scope>NUCLEOTIDE SEQUENCE [LARGE SCALE GENOMIC DNA]</scope>
    <source>
        <strain evidence="2 3">BRL 01</strain>
    </source>
</reference>
<dbReference type="Pfam" id="PF17846">
    <property type="entry name" value="XRN_M"/>
    <property type="match status" value="2"/>
</dbReference>
<keyword evidence="3" id="KW-1185">Reference proteome</keyword>
<protein>
    <submittedName>
        <fullName evidence="2">5-3 exoribonuclease 4-like protein</fullName>
    </submittedName>
</protein>
<sequence>MLTDWVFMCFLIGNDFLPGIPCVDIKISSIETLTNLLCKNYLKCNDFITTNQKMINFHILEKYFISLSRIEDSLYISKTKMLNKSCEAGREEIPLHTYHGKAKYYSTKLYANNQDDIDNIAIEYITGMIWIYNYYINGRTDWQWVYPYHFAPFVADLAKVVRANFSLKRGSPLHPFEQLLVVIPPQSQNLVVEKLRYIYNKFKIYYPTEVKSDSFDKYLTWTSVVLLPHMNSKAILNEYKKVINDLTAQELLRNSKEMDLLIVNDENLIEKLKGLYFDFKPAVKLNLEGINYSVFAHYNVKYPNEEVNSNFKSFKNKTISVRFESF</sequence>
<organism evidence="2 3">
    <name type="scientific">Vairimorpha apis BRL 01</name>
    <dbReference type="NCBI Taxonomy" id="1037528"/>
    <lineage>
        <taxon>Eukaryota</taxon>
        <taxon>Fungi</taxon>
        <taxon>Fungi incertae sedis</taxon>
        <taxon>Microsporidia</taxon>
        <taxon>Nosematidae</taxon>
        <taxon>Vairimorpha</taxon>
    </lineage>
</organism>